<proteinExistence type="predicted"/>
<accession>A0A0E9VMI9</accession>
<organism evidence="1">
    <name type="scientific">Anguilla anguilla</name>
    <name type="common">European freshwater eel</name>
    <name type="synonym">Muraena anguilla</name>
    <dbReference type="NCBI Taxonomy" id="7936"/>
    <lineage>
        <taxon>Eukaryota</taxon>
        <taxon>Metazoa</taxon>
        <taxon>Chordata</taxon>
        <taxon>Craniata</taxon>
        <taxon>Vertebrata</taxon>
        <taxon>Euteleostomi</taxon>
        <taxon>Actinopterygii</taxon>
        <taxon>Neopterygii</taxon>
        <taxon>Teleostei</taxon>
        <taxon>Anguilliformes</taxon>
        <taxon>Anguillidae</taxon>
        <taxon>Anguilla</taxon>
    </lineage>
</organism>
<dbReference type="AlphaFoldDB" id="A0A0E9VMI9"/>
<evidence type="ECO:0000313" key="1">
    <source>
        <dbReference type="EMBL" id="JAH79226.1"/>
    </source>
</evidence>
<reference evidence="1" key="2">
    <citation type="journal article" date="2015" name="Fish Shellfish Immunol.">
        <title>Early steps in the European eel (Anguilla anguilla)-Vibrio vulnificus interaction in the gills: Role of the RtxA13 toxin.</title>
        <authorList>
            <person name="Callol A."/>
            <person name="Pajuelo D."/>
            <person name="Ebbesson L."/>
            <person name="Teles M."/>
            <person name="MacKenzie S."/>
            <person name="Amaro C."/>
        </authorList>
    </citation>
    <scope>NUCLEOTIDE SEQUENCE</scope>
</reference>
<dbReference type="EMBL" id="GBXM01029351">
    <property type="protein sequence ID" value="JAH79226.1"/>
    <property type="molecule type" value="Transcribed_RNA"/>
</dbReference>
<protein>
    <submittedName>
        <fullName evidence="1">Uncharacterized protein</fullName>
    </submittedName>
</protein>
<name>A0A0E9VMI9_ANGAN</name>
<reference evidence="1" key="1">
    <citation type="submission" date="2014-11" db="EMBL/GenBank/DDBJ databases">
        <authorList>
            <person name="Amaro Gonzalez C."/>
        </authorList>
    </citation>
    <scope>NUCLEOTIDE SEQUENCE</scope>
</reference>
<sequence length="47" mass="5645">MYLIHFFKNYLALNKLCITCERMCMRTARVRECCGMCWSSGIWSARF</sequence>